<organism evidence="1 2">
    <name type="scientific">Candidatus Lokiarchaeum ossiferum</name>
    <dbReference type="NCBI Taxonomy" id="2951803"/>
    <lineage>
        <taxon>Archaea</taxon>
        <taxon>Promethearchaeati</taxon>
        <taxon>Promethearchaeota</taxon>
        <taxon>Promethearchaeia</taxon>
        <taxon>Promethearchaeales</taxon>
        <taxon>Promethearchaeaceae</taxon>
        <taxon>Candidatus Lokiarchaeum</taxon>
    </lineage>
</organism>
<reference evidence="1" key="1">
    <citation type="submission" date="2022-09" db="EMBL/GenBank/DDBJ databases">
        <title>Actin cytoskeleton and complex cell architecture in an #Asgard archaeon.</title>
        <authorList>
            <person name="Ponce Toledo R.I."/>
            <person name="Schleper C."/>
            <person name="Rodrigues Oliveira T."/>
            <person name="Wollweber F."/>
            <person name="Xu J."/>
            <person name="Rittmann S."/>
            <person name="Klingl A."/>
            <person name="Pilhofer M."/>
        </authorList>
    </citation>
    <scope>NUCLEOTIDE SEQUENCE</scope>
    <source>
        <strain evidence="1">B-35</strain>
    </source>
</reference>
<dbReference type="EMBL" id="CP104013">
    <property type="protein sequence ID" value="UYP44478.1"/>
    <property type="molecule type" value="Genomic_DNA"/>
</dbReference>
<protein>
    <submittedName>
        <fullName evidence="1">Uncharacterized protein</fullName>
    </submittedName>
</protein>
<name>A0ABY6HME9_9ARCH</name>
<keyword evidence="2" id="KW-1185">Reference proteome</keyword>
<gene>
    <name evidence="1" type="ORF">NEF87_000763</name>
</gene>
<evidence type="ECO:0000313" key="2">
    <source>
        <dbReference type="Proteomes" id="UP001208689"/>
    </source>
</evidence>
<proteinExistence type="predicted"/>
<accession>A0ABY6HME9</accession>
<dbReference type="Proteomes" id="UP001208689">
    <property type="component" value="Chromosome"/>
</dbReference>
<evidence type="ECO:0000313" key="1">
    <source>
        <dbReference type="EMBL" id="UYP44478.1"/>
    </source>
</evidence>
<sequence>MKLLAKTKNIIFICPVCRKSKYVQVPVDIFAKSTTGTTPVMIPENVICEHKIHSYIDKNGAVRGYLQFEYNIMSMTAKIEQIKTKALSKYRNYFGRTNIEFILDSFSKHDLLHFFESCFMRYPIIFIENEPESDRFQLLYSLFASVHPILAEKILIYSMSEYDELIKDGNFDNYCILNVTHGLLLHSPVSLFESESVSFLMDRKLLENYILFNNAVKHLERYGDLVADLMPKAPKVIYKQLSKEKNKQPWLTQELVEMIFHRNEFIARSHTSMWKDDALLSESLKSLIPRQKILDEEGRKELEDMDQKLSKLKEGLWG</sequence>